<keyword evidence="1" id="KW-1133">Transmembrane helix</keyword>
<reference evidence="2 3" key="1">
    <citation type="journal article" date="2008" name="PLoS ONE">
        <title>Genome sequence of the saprophyte Leptospira biflexa provides insights into the evolution of Leptospira and the pathogenesis of leptospirosis.</title>
        <authorList>
            <person name="Picardeau M."/>
            <person name="Bulach D.M."/>
            <person name="Bouchier C."/>
            <person name="Zuerner R.L."/>
            <person name="Zidane N."/>
            <person name="Wilson P.J."/>
            <person name="Creno S."/>
            <person name="Kuczek E.S."/>
            <person name="Bommezzadri S."/>
            <person name="Davis J.C."/>
            <person name="McGrath A."/>
            <person name="Johnson M.J."/>
            <person name="Boursaux-Eude C."/>
            <person name="Seemann T."/>
            <person name="Rouy Z."/>
            <person name="Coppel R.L."/>
            <person name="Rood J.I."/>
            <person name="Lajus A."/>
            <person name="Davies J.K."/>
            <person name="Medigue C."/>
            <person name="Adler B."/>
        </authorList>
    </citation>
    <scope>NUCLEOTIDE SEQUENCE [LARGE SCALE GENOMIC DNA]</scope>
    <source>
        <strain evidence="3">Patoc 1 / ATCC 23582 / Paris</strain>
    </source>
</reference>
<dbReference type="OrthoDB" id="342685at2"/>
<dbReference type="HOGENOM" id="CLU_658554_0_0_12"/>
<protein>
    <submittedName>
        <fullName evidence="2">Uncharacterized protein</fullName>
    </submittedName>
</protein>
<keyword evidence="1" id="KW-0472">Membrane</keyword>
<feature type="transmembrane region" description="Helical" evidence="1">
    <location>
        <begin position="379"/>
        <end position="400"/>
    </location>
</feature>
<sequence length="417" mass="48329">MNQFYSFTFIVILFSQSTVFARPLPVENFKYKKEISISNKNGENQIIKVLLDEEFYKHSYYGDLRLTKGGEIIPYKIQNAEEISKFTEKLKPELLFTKKDELEIYVLELPKLPEGMSYSKLTVSSAYDYETSITLKLGDNPDKFSETKNVFLYKYGSQSSGEIDLGNTKYRYLRLEVETGSNLKFPSVTRSKENKNLYFERTHQIPSPILEENSVLFSFPNQNQSSFQTVKLSFEEKNWERYVTIRGKINKKEWETVFQGTINHTEKDGNFTEIPVSSPLSSEFTIQIEDGENETLHLKEVITVQPLEEILFFADNVSKDSLYTLYYGNPYQWAANFDPYTYPSEEDLREKTPISGKLGNEIQNPEFGYSLIYPPISGYITTTLFYLGILTLLFFIFSILKSKRLVVKETASVELSN</sequence>
<organism evidence="2 3">
    <name type="scientific">Leptospira biflexa serovar Patoc (strain Patoc 1 / ATCC 23582 / Paris)</name>
    <dbReference type="NCBI Taxonomy" id="456481"/>
    <lineage>
        <taxon>Bacteria</taxon>
        <taxon>Pseudomonadati</taxon>
        <taxon>Spirochaetota</taxon>
        <taxon>Spirochaetia</taxon>
        <taxon>Leptospirales</taxon>
        <taxon>Leptospiraceae</taxon>
        <taxon>Leptospira</taxon>
    </lineage>
</organism>
<keyword evidence="1" id="KW-0812">Transmembrane</keyword>
<evidence type="ECO:0000313" key="2">
    <source>
        <dbReference type="EMBL" id="ABZ97393.1"/>
    </source>
</evidence>
<dbReference type="RefSeq" id="WP_012388274.1">
    <property type="nucleotide sequence ID" value="NC_010602.1"/>
</dbReference>
<dbReference type="STRING" id="456481.LEPBI_I1283"/>
<dbReference type="EMBL" id="CP000786">
    <property type="protein sequence ID" value="ABZ97393.1"/>
    <property type="molecule type" value="Genomic_DNA"/>
</dbReference>
<keyword evidence="3" id="KW-1185">Reference proteome</keyword>
<dbReference type="Proteomes" id="UP000001847">
    <property type="component" value="Chromosome I"/>
</dbReference>
<name>B0SP69_LEPBP</name>
<accession>B0SP69</accession>
<evidence type="ECO:0000256" key="1">
    <source>
        <dbReference type="SAM" id="Phobius"/>
    </source>
</evidence>
<dbReference type="KEGG" id="lbi:LEPBI_I1283"/>
<dbReference type="BioCyc" id="LBIF456481:LEPBI_RS06280-MONOMER"/>
<evidence type="ECO:0000313" key="3">
    <source>
        <dbReference type="Proteomes" id="UP000001847"/>
    </source>
</evidence>
<gene>
    <name evidence="2" type="ordered locus">LEPBI_I1283</name>
</gene>
<dbReference type="AlphaFoldDB" id="B0SP69"/>
<proteinExistence type="predicted"/>